<organism evidence="9 10">
    <name type="scientific">Aquimixticola soesokkakensis</name>
    <dbReference type="NCBI Taxonomy" id="1519096"/>
    <lineage>
        <taxon>Bacteria</taxon>
        <taxon>Pseudomonadati</taxon>
        <taxon>Pseudomonadota</taxon>
        <taxon>Alphaproteobacteria</taxon>
        <taxon>Rhodobacterales</taxon>
        <taxon>Paracoccaceae</taxon>
        <taxon>Aquimixticola</taxon>
    </lineage>
</organism>
<dbReference type="GO" id="GO:0005506">
    <property type="term" value="F:iron ion binding"/>
    <property type="evidence" value="ECO:0007669"/>
    <property type="project" value="InterPro"/>
</dbReference>
<proteinExistence type="inferred from homology"/>
<keyword evidence="4 8" id="KW-0560">Oxidoreductase</keyword>
<dbReference type="InterPro" id="IPR002397">
    <property type="entry name" value="Cyt_P450_B"/>
</dbReference>
<keyword evidence="6 8" id="KW-0503">Monooxygenase</keyword>
<dbReference type="PANTHER" id="PTHR46696:SF1">
    <property type="entry name" value="CYTOCHROME P450 YJIB-RELATED"/>
    <property type="match status" value="1"/>
</dbReference>
<dbReference type="GO" id="GO:0016705">
    <property type="term" value="F:oxidoreductase activity, acting on paired donors, with incorporation or reduction of molecular oxygen"/>
    <property type="evidence" value="ECO:0007669"/>
    <property type="project" value="InterPro"/>
</dbReference>
<dbReference type="PROSITE" id="PS00086">
    <property type="entry name" value="CYTOCHROME_P450"/>
    <property type="match status" value="1"/>
</dbReference>
<dbReference type="InterPro" id="IPR036396">
    <property type="entry name" value="Cyt_P450_sf"/>
</dbReference>
<dbReference type="AlphaFoldDB" id="A0A1Y5T7P8"/>
<keyword evidence="3 8" id="KW-0479">Metal-binding</keyword>
<dbReference type="EC" id="1.14.15.12" evidence="9"/>
<dbReference type="PANTHER" id="PTHR46696">
    <property type="entry name" value="P450, PUTATIVE (EUROFUNG)-RELATED"/>
    <property type="match status" value="1"/>
</dbReference>
<evidence type="ECO:0000256" key="5">
    <source>
        <dbReference type="ARBA" id="ARBA00023004"/>
    </source>
</evidence>
<dbReference type="Gene3D" id="1.10.630.10">
    <property type="entry name" value="Cytochrome P450"/>
    <property type="match status" value="1"/>
</dbReference>
<dbReference type="FunFam" id="1.10.630.10:FF:000018">
    <property type="entry name" value="Cytochrome P450 monooxygenase"/>
    <property type="match status" value="1"/>
</dbReference>
<dbReference type="EMBL" id="FWFS01000009">
    <property type="protein sequence ID" value="SLN57641.1"/>
    <property type="molecule type" value="Genomic_DNA"/>
</dbReference>
<keyword evidence="5 8" id="KW-0408">Iron</keyword>
<dbReference type="InterPro" id="IPR017972">
    <property type="entry name" value="Cyt_P450_CS"/>
</dbReference>
<evidence type="ECO:0000256" key="4">
    <source>
        <dbReference type="ARBA" id="ARBA00023002"/>
    </source>
</evidence>
<evidence type="ECO:0000256" key="3">
    <source>
        <dbReference type="ARBA" id="ARBA00022723"/>
    </source>
</evidence>
<reference evidence="9 10" key="1">
    <citation type="submission" date="2017-03" db="EMBL/GenBank/DDBJ databases">
        <authorList>
            <person name="Afonso C.L."/>
            <person name="Miller P.J."/>
            <person name="Scott M.A."/>
            <person name="Spackman E."/>
            <person name="Goraichik I."/>
            <person name="Dimitrov K.M."/>
            <person name="Suarez D.L."/>
            <person name="Swayne D.E."/>
        </authorList>
    </citation>
    <scope>NUCLEOTIDE SEQUENCE [LARGE SCALE GENOMIC DNA]</scope>
    <source>
        <strain evidence="9 10">CECT 8620</strain>
    </source>
</reference>
<evidence type="ECO:0000256" key="1">
    <source>
        <dbReference type="ARBA" id="ARBA00010617"/>
    </source>
</evidence>
<dbReference type="SUPFAM" id="SSF48264">
    <property type="entry name" value="Cytochrome P450"/>
    <property type="match status" value="1"/>
</dbReference>
<evidence type="ECO:0000313" key="9">
    <source>
        <dbReference type="EMBL" id="SLN57641.1"/>
    </source>
</evidence>
<dbReference type="GO" id="GO:0004497">
    <property type="term" value="F:monooxygenase activity"/>
    <property type="evidence" value="ECO:0007669"/>
    <property type="project" value="UniProtKB-KW"/>
</dbReference>
<dbReference type="CDD" id="cd20625">
    <property type="entry name" value="CYP164-like"/>
    <property type="match status" value="1"/>
</dbReference>
<dbReference type="PRINTS" id="PR00359">
    <property type="entry name" value="BP450"/>
</dbReference>
<dbReference type="Pfam" id="PF00067">
    <property type="entry name" value="p450"/>
    <property type="match status" value="2"/>
</dbReference>
<accession>A0A1Y5T7P8</accession>
<dbReference type="InterPro" id="IPR001128">
    <property type="entry name" value="Cyt_P450"/>
</dbReference>
<dbReference type="RefSeq" id="WP_085837269.1">
    <property type="nucleotide sequence ID" value="NZ_FWFS01000009.1"/>
</dbReference>
<evidence type="ECO:0000256" key="8">
    <source>
        <dbReference type="RuleBase" id="RU000461"/>
    </source>
</evidence>
<dbReference type="PRINTS" id="PR00385">
    <property type="entry name" value="P450"/>
</dbReference>
<protein>
    <submittedName>
        <fullName evidence="9">Biotin biosynthesis cytochrome P450</fullName>
        <ecNumber evidence="9">1.14.15.12</ecNumber>
    </submittedName>
</protein>
<dbReference type="GO" id="GO:0020037">
    <property type="term" value="F:heme binding"/>
    <property type="evidence" value="ECO:0007669"/>
    <property type="project" value="InterPro"/>
</dbReference>
<dbReference type="Proteomes" id="UP000193862">
    <property type="component" value="Unassembled WGS sequence"/>
</dbReference>
<evidence type="ECO:0000256" key="7">
    <source>
        <dbReference type="ARBA" id="ARBA00043906"/>
    </source>
</evidence>
<evidence type="ECO:0000313" key="10">
    <source>
        <dbReference type="Proteomes" id="UP000193862"/>
    </source>
</evidence>
<evidence type="ECO:0000256" key="2">
    <source>
        <dbReference type="ARBA" id="ARBA00022617"/>
    </source>
</evidence>
<keyword evidence="10" id="KW-1185">Reference proteome</keyword>
<comment type="similarity">
    <text evidence="1 8">Belongs to the cytochrome P450 family.</text>
</comment>
<sequence length="394" mass="44628">MIHLSQSPTDPAFVQNPYPFYDRLRRAGKMVWWDDYDMPVIANYEGVSMALRDRRFGREAPQGFAPDTPPHLADFYAVEANSMLELEGPRHKRLRGLVLRAFTSRRIKSLEADIAQIAHELIDTLPQDAPFDLITRFAQPLPVRIIARLLGVPETMAPELLAWSNAMVTVYQASRTKAGEIAAAKAARDFSTFLRGYIDSRRGDPRDDLISELIAAEEDGEKLTTDEMIATCILLLNAGHEATVHTLGNGVKALIEHDFGRNVLTDQRIEATLEEILRFDPPLHLFTRWVLEDTRFLDHDLKRGDRIGLLLAAANHDPEAFDGPDSFEPERRIKQNMSFGAGAHFCLGAPLARLEMRVALQVLFDRCGHLWLSAPPRYADLYHFHGLEQLMLRR</sequence>
<keyword evidence="2 8" id="KW-0349">Heme</keyword>
<name>A0A1Y5T7P8_9RHOB</name>
<comment type="function">
    <text evidence="7">Cytochromes P450 are a group of heme-thiolate monooxygenases. They oxidize a variety of structurally unrelated compounds, including steroids, fatty acids, and xenobiotics.</text>
</comment>
<evidence type="ECO:0000256" key="6">
    <source>
        <dbReference type="ARBA" id="ARBA00023033"/>
    </source>
</evidence>
<dbReference type="OrthoDB" id="9801155at2"/>
<gene>
    <name evidence="9" type="primary">bioI</name>
    <name evidence="9" type="ORF">AQS8620_02564</name>
</gene>